<gene>
    <name evidence="2" type="ORF">MA16_Dca010279</name>
</gene>
<feature type="region of interest" description="Disordered" evidence="1">
    <location>
        <begin position="113"/>
        <end position="157"/>
    </location>
</feature>
<dbReference type="EMBL" id="KZ502946">
    <property type="protein sequence ID" value="PKU70159.1"/>
    <property type="molecule type" value="Genomic_DNA"/>
</dbReference>
<protein>
    <recommendedName>
        <fullName evidence="4">Myb-like domain-containing protein</fullName>
    </recommendedName>
</protein>
<dbReference type="PANTHER" id="PTHR14000">
    <property type="entry name" value="FINGER CCCH DOMAIN PROTEIN, PUTATIVE (DUF3755)-RELATED"/>
    <property type="match status" value="1"/>
</dbReference>
<proteinExistence type="predicted"/>
<feature type="compositionally biased region" description="Low complexity" evidence="1">
    <location>
        <begin position="43"/>
        <end position="52"/>
    </location>
</feature>
<name>A0A2I0W3B9_9ASPA</name>
<evidence type="ECO:0000256" key="1">
    <source>
        <dbReference type="SAM" id="MobiDB-lite"/>
    </source>
</evidence>
<sequence length="259" mass="27872">MGTNVNLSGKEDGNQGGSSSQQGGGGGAGGDTASSGLRTSNGTAAKMTATAASSQALKHDPGLTVDWNAEEQATLEEMLSRYASDPPLVRYAKVAKHLPEKTVRDVALRSRWMTKKESGKRRKDDSLSRKSKDKKERATDSSAKPSPNLAARPNVPPYAMPMLSMENDDDISCKAIGGPTGQLLDQTAHIFNQISGNFNHFQINDNITLFCQARDNILNIMNELDDVPGIMSQMPPLPVRLNEELANTILQRSPMPPPA</sequence>
<dbReference type="STRING" id="906689.A0A2I0W3B9"/>
<dbReference type="InterPro" id="IPR022228">
    <property type="entry name" value="DUF3755"/>
</dbReference>
<dbReference type="InterPro" id="IPR001005">
    <property type="entry name" value="SANT/Myb"/>
</dbReference>
<organism evidence="2 3">
    <name type="scientific">Dendrobium catenatum</name>
    <dbReference type="NCBI Taxonomy" id="906689"/>
    <lineage>
        <taxon>Eukaryota</taxon>
        <taxon>Viridiplantae</taxon>
        <taxon>Streptophyta</taxon>
        <taxon>Embryophyta</taxon>
        <taxon>Tracheophyta</taxon>
        <taxon>Spermatophyta</taxon>
        <taxon>Magnoliopsida</taxon>
        <taxon>Liliopsida</taxon>
        <taxon>Asparagales</taxon>
        <taxon>Orchidaceae</taxon>
        <taxon>Epidendroideae</taxon>
        <taxon>Malaxideae</taxon>
        <taxon>Dendrobiinae</taxon>
        <taxon>Dendrobium</taxon>
    </lineage>
</organism>
<dbReference type="AlphaFoldDB" id="A0A2I0W3B9"/>
<dbReference type="Proteomes" id="UP000233837">
    <property type="component" value="Unassembled WGS sequence"/>
</dbReference>
<evidence type="ECO:0000313" key="3">
    <source>
        <dbReference type="Proteomes" id="UP000233837"/>
    </source>
</evidence>
<dbReference type="CDD" id="cd00167">
    <property type="entry name" value="SANT"/>
    <property type="match status" value="1"/>
</dbReference>
<feature type="region of interest" description="Disordered" evidence="1">
    <location>
        <begin position="1"/>
        <end position="65"/>
    </location>
</feature>
<dbReference type="Gene3D" id="1.10.10.60">
    <property type="entry name" value="Homeodomain-like"/>
    <property type="match status" value="1"/>
</dbReference>
<evidence type="ECO:0008006" key="4">
    <source>
        <dbReference type="Google" id="ProtNLM"/>
    </source>
</evidence>
<accession>A0A2I0W3B9</accession>
<reference evidence="2 3" key="1">
    <citation type="journal article" date="2016" name="Sci. Rep.">
        <title>The Dendrobium catenatum Lindl. genome sequence provides insights into polysaccharide synthase, floral development and adaptive evolution.</title>
        <authorList>
            <person name="Zhang G.Q."/>
            <person name="Xu Q."/>
            <person name="Bian C."/>
            <person name="Tsai W.C."/>
            <person name="Yeh C.M."/>
            <person name="Liu K.W."/>
            <person name="Yoshida K."/>
            <person name="Zhang L.S."/>
            <person name="Chang S.B."/>
            <person name="Chen F."/>
            <person name="Shi Y."/>
            <person name="Su Y.Y."/>
            <person name="Zhang Y.Q."/>
            <person name="Chen L.J."/>
            <person name="Yin Y."/>
            <person name="Lin M."/>
            <person name="Huang H."/>
            <person name="Deng H."/>
            <person name="Wang Z.W."/>
            <person name="Zhu S.L."/>
            <person name="Zhao X."/>
            <person name="Deng C."/>
            <person name="Niu S.C."/>
            <person name="Huang J."/>
            <person name="Wang M."/>
            <person name="Liu G.H."/>
            <person name="Yang H.J."/>
            <person name="Xiao X.J."/>
            <person name="Hsiao Y.Y."/>
            <person name="Wu W.L."/>
            <person name="Chen Y.Y."/>
            <person name="Mitsuda N."/>
            <person name="Ohme-Takagi M."/>
            <person name="Luo Y.B."/>
            <person name="Van de Peer Y."/>
            <person name="Liu Z.J."/>
        </authorList>
    </citation>
    <scope>NUCLEOTIDE SEQUENCE [LARGE SCALE GENOMIC DNA]</scope>
    <source>
        <tissue evidence="2">The whole plant</tissue>
    </source>
</reference>
<evidence type="ECO:0000313" key="2">
    <source>
        <dbReference type="EMBL" id="PKU70159.1"/>
    </source>
</evidence>
<dbReference type="OrthoDB" id="19768at2759"/>
<dbReference type="PANTHER" id="PTHR14000:SF1">
    <property type="entry name" value="HISTONE H2A DEUBIQUITINASE (DUF3755)"/>
    <property type="match status" value="1"/>
</dbReference>
<feature type="compositionally biased region" description="Basic and acidic residues" evidence="1">
    <location>
        <begin position="113"/>
        <end position="139"/>
    </location>
</feature>
<dbReference type="Pfam" id="PF12579">
    <property type="entry name" value="DUF3755"/>
    <property type="match status" value="1"/>
</dbReference>
<keyword evidence="3" id="KW-1185">Reference proteome</keyword>
<reference evidence="2 3" key="2">
    <citation type="journal article" date="2017" name="Nature">
        <title>The Apostasia genome and the evolution of orchids.</title>
        <authorList>
            <person name="Zhang G.Q."/>
            <person name="Liu K.W."/>
            <person name="Li Z."/>
            <person name="Lohaus R."/>
            <person name="Hsiao Y.Y."/>
            <person name="Niu S.C."/>
            <person name="Wang J.Y."/>
            <person name="Lin Y.C."/>
            <person name="Xu Q."/>
            <person name="Chen L.J."/>
            <person name="Yoshida K."/>
            <person name="Fujiwara S."/>
            <person name="Wang Z.W."/>
            <person name="Zhang Y.Q."/>
            <person name="Mitsuda N."/>
            <person name="Wang M."/>
            <person name="Liu G.H."/>
            <person name="Pecoraro L."/>
            <person name="Huang H.X."/>
            <person name="Xiao X.J."/>
            <person name="Lin M."/>
            <person name="Wu X.Y."/>
            <person name="Wu W.L."/>
            <person name="Chen Y.Y."/>
            <person name="Chang S.B."/>
            <person name="Sakamoto S."/>
            <person name="Ohme-Takagi M."/>
            <person name="Yagi M."/>
            <person name="Zeng S.J."/>
            <person name="Shen C.Y."/>
            <person name="Yeh C.M."/>
            <person name="Luo Y.B."/>
            <person name="Tsai W.C."/>
            <person name="Van de Peer Y."/>
            <person name="Liu Z.J."/>
        </authorList>
    </citation>
    <scope>NUCLEOTIDE SEQUENCE [LARGE SCALE GENOMIC DNA]</scope>
    <source>
        <tissue evidence="2">The whole plant</tissue>
    </source>
</reference>